<dbReference type="InterPro" id="IPR045863">
    <property type="entry name" value="CorA_TM1_TM2"/>
</dbReference>
<keyword evidence="4 8" id="KW-1003">Cell membrane</keyword>
<evidence type="ECO:0000313" key="9">
    <source>
        <dbReference type="EMBL" id="HBK52996.1"/>
    </source>
</evidence>
<dbReference type="SUPFAM" id="SSF143865">
    <property type="entry name" value="CorA soluble domain-like"/>
    <property type="match status" value="1"/>
</dbReference>
<dbReference type="EMBL" id="DNZF01000076">
    <property type="protein sequence ID" value="HBK52996.1"/>
    <property type="molecule type" value="Genomic_DNA"/>
</dbReference>
<name>A0A354YWC0_9FIRM</name>
<evidence type="ECO:0000256" key="7">
    <source>
        <dbReference type="ARBA" id="ARBA00023136"/>
    </source>
</evidence>
<dbReference type="InterPro" id="IPR045861">
    <property type="entry name" value="CorA_cytoplasmic_dom"/>
</dbReference>
<comment type="subcellular location">
    <subcellularLocation>
        <location evidence="1">Cell membrane</location>
        <topology evidence="1">Multi-pass membrane protein</topology>
    </subcellularLocation>
    <subcellularLocation>
        <location evidence="8">Membrane</location>
        <topology evidence="8">Multi-pass membrane protein</topology>
    </subcellularLocation>
</comment>
<keyword evidence="8" id="KW-0460">Magnesium</keyword>
<comment type="function">
    <text evidence="8">Mediates influx of magnesium ions.</text>
</comment>
<keyword evidence="5 8" id="KW-0812">Transmembrane</keyword>
<dbReference type="PANTHER" id="PTHR46494:SF1">
    <property type="entry name" value="CORA FAMILY METAL ION TRANSPORTER (EUROFUNG)"/>
    <property type="match status" value="1"/>
</dbReference>
<keyword evidence="7 8" id="KW-0472">Membrane</keyword>
<accession>A0A354YWC0</accession>
<dbReference type="SUPFAM" id="SSF144083">
    <property type="entry name" value="Magnesium transport protein CorA, transmembrane region"/>
    <property type="match status" value="1"/>
</dbReference>
<dbReference type="GO" id="GO:0005886">
    <property type="term" value="C:plasma membrane"/>
    <property type="evidence" value="ECO:0007669"/>
    <property type="project" value="UniProtKB-SubCell"/>
</dbReference>
<evidence type="ECO:0000256" key="2">
    <source>
        <dbReference type="ARBA" id="ARBA00009765"/>
    </source>
</evidence>
<evidence type="ECO:0000256" key="1">
    <source>
        <dbReference type="ARBA" id="ARBA00004651"/>
    </source>
</evidence>
<dbReference type="GO" id="GO:0050897">
    <property type="term" value="F:cobalt ion binding"/>
    <property type="evidence" value="ECO:0007669"/>
    <property type="project" value="TreeGrafter"/>
</dbReference>
<gene>
    <name evidence="8 9" type="primary">corA</name>
    <name evidence="9" type="ORF">DDZ44_03540</name>
</gene>
<dbReference type="NCBIfam" id="TIGR00383">
    <property type="entry name" value="corA"/>
    <property type="match status" value="1"/>
</dbReference>
<proteinExistence type="inferred from homology"/>
<dbReference type="GO" id="GO:0015087">
    <property type="term" value="F:cobalt ion transmembrane transporter activity"/>
    <property type="evidence" value="ECO:0007669"/>
    <property type="project" value="UniProtKB-UniRule"/>
</dbReference>
<reference evidence="9 10" key="1">
    <citation type="journal article" date="2018" name="Nat. Biotechnol.">
        <title>A standardized bacterial taxonomy based on genome phylogeny substantially revises the tree of life.</title>
        <authorList>
            <person name="Parks D.H."/>
            <person name="Chuvochina M."/>
            <person name="Waite D.W."/>
            <person name="Rinke C."/>
            <person name="Skarshewski A."/>
            <person name="Chaumeil P.A."/>
            <person name="Hugenholtz P."/>
        </authorList>
    </citation>
    <scope>NUCLEOTIDE SEQUENCE [LARGE SCALE GENOMIC DNA]</scope>
    <source>
        <strain evidence="9">UBA10948</strain>
    </source>
</reference>
<dbReference type="InterPro" id="IPR002523">
    <property type="entry name" value="MgTranspt_CorA/ZnTranspt_ZntB"/>
</dbReference>
<dbReference type="Gene3D" id="3.30.460.20">
    <property type="entry name" value="CorA soluble domain-like"/>
    <property type="match status" value="1"/>
</dbReference>
<dbReference type="AlphaFoldDB" id="A0A354YWC0"/>
<keyword evidence="6 8" id="KW-1133">Transmembrane helix</keyword>
<evidence type="ECO:0000313" key="10">
    <source>
        <dbReference type="Proteomes" id="UP000263273"/>
    </source>
</evidence>
<keyword evidence="3 8" id="KW-0813">Transport</keyword>
<evidence type="ECO:0000256" key="8">
    <source>
        <dbReference type="RuleBase" id="RU362010"/>
    </source>
</evidence>
<evidence type="ECO:0000256" key="4">
    <source>
        <dbReference type="ARBA" id="ARBA00022475"/>
    </source>
</evidence>
<dbReference type="PANTHER" id="PTHR46494">
    <property type="entry name" value="CORA FAMILY METAL ION TRANSPORTER (EUROFUNG)"/>
    <property type="match status" value="1"/>
</dbReference>
<evidence type="ECO:0000256" key="3">
    <source>
        <dbReference type="ARBA" id="ARBA00022448"/>
    </source>
</evidence>
<dbReference type="Pfam" id="PF01544">
    <property type="entry name" value="CorA"/>
    <property type="match status" value="1"/>
</dbReference>
<organism evidence="9 10">
    <name type="scientific">Syntrophomonas wolfei</name>
    <dbReference type="NCBI Taxonomy" id="863"/>
    <lineage>
        <taxon>Bacteria</taxon>
        <taxon>Bacillati</taxon>
        <taxon>Bacillota</taxon>
        <taxon>Clostridia</taxon>
        <taxon>Eubacteriales</taxon>
        <taxon>Syntrophomonadaceae</taxon>
        <taxon>Syntrophomonas</taxon>
    </lineage>
</organism>
<feature type="transmembrane region" description="Helical" evidence="8">
    <location>
        <begin position="266"/>
        <end position="289"/>
    </location>
</feature>
<dbReference type="GO" id="GO:0000287">
    <property type="term" value="F:magnesium ion binding"/>
    <property type="evidence" value="ECO:0007669"/>
    <property type="project" value="TreeGrafter"/>
</dbReference>
<protein>
    <recommendedName>
        <fullName evidence="8">Magnesium transport protein CorA</fullName>
    </recommendedName>
</protein>
<sequence>MIKTYFYNEQEDRMFHDVDLANAPDLLVSPKNLLWIDIYDCSERELQYIGDIFNFHPLTLEDCLQEENPRAKIDRYDDYYFFVFHALNYFEEAEEEDEISSIELDVFLGPNYIVTIHPIALSAVGKIARICLKDSRFMTRGPDYLLHAIVDNIVDDSFPILQRLGERIDKLEDNIFLQKGQVITEEILTLKRTLILLRKVLIPQRHIFANVSGRYSFFARNENIPYYLDLADNLNSILDTVNTFRDLVNSSTEIYYSVLSGRTSEIITILTVITVIMMPLTVITGFYGMNVKLPGEANPYSVWYISLAMFSLALGMLGFFRFRKWL</sequence>
<dbReference type="STRING" id="378794.GCA_001570625_01984"/>
<dbReference type="CDD" id="cd12822">
    <property type="entry name" value="TmCorA-like"/>
    <property type="match status" value="1"/>
</dbReference>
<dbReference type="GO" id="GO:0015095">
    <property type="term" value="F:magnesium ion transmembrane transporter activity"/>
    <property type="evidence" value="ECO:0007669"/>
    <property type="project" value="UniProtKB-UniRule"/>
</dbReference>
<feature type="transmembrane region" description="Helical" evidence="8">
    <location>
        <begin position="301"/>
        <end position="320"/>
    </location>
</feature>
<evidence type="ECO:0000256" key="6">
    <source>
        <dbReference type="ARBA" id="ARBA00022989"/>
    </source>
</evidence>
<dbReference type="Gene3D" id="1.20.58.340">
    <property type="entry name" value="Magnesium transport protein CorA, transmembrane region"/>
    <property type="match status" value="2"/>
</dbReference>
<comment type="caution">
    <text evidence="9">The sequence shown here is derived from an EMBL/GenBank/DDBJ whole genome shotgun (WGS) entry which is preliminary data.</text>
</comment>
<dbReference type="Proteomes" id="UP000263273">
    <property type="component" value="Unassembled WGS sequence"/>
</dbReference>
<keyword evidence="8" id="KW-0406">Ion transport</keyword>
<evidence type="ECO:0000256" key="5">
    <source>
        <dbReference type="ARBA" id="ARBA00022692"/>
    </source>
</evidence>
<comment type="similarity">
    <text evidence="2 8">Belongs to the CorA metal ion transporter (MIT) (TC 1.A.35) family.</text>
</comment>
<dbReference type="InterPro" id="IPR004488">
    <property type="entry name" value="Mg/Co-transport_prot_CorA"/>
</dbReference>